<evidence type="ECO:0000256" key="1">
    <source>
        <dbReference type="SAM" id="SignalP"/>
    </source>
</evidence>
<dbReference type="Pfam" id="PF07589">
    <property type="entry name" value="PEP-CTERM"/>
    <property type="match status" value="1"/>
</dbReference>
<accession>A0ABX5Y2E6</accession>
<dbReference type="InterPro" id="IPR013424">
    <property type="entry name" value="Ice-binding_C"/>
</dbReference>
<feature type="signal peptide" evidence="1">
    <location>
        <begin position="1"/>
        <end position="25"/>
    </location>
</feature>
<reference evidence="3 4" key="1">
    <citation type="submission" date="2019-02" db="EMBL/GenBank/DDBJ databases">
        <title>Deep-cultivation of Planctomycetes and their phenomic and genomic characterization uncovers novel biology.</title>
        <authorList>
            <person name="Wiegand S."/>
            <person name="Jogler M."/>
            <person name="Boedeker C."/>
            <person name="Pinto D."/>
            <person name="Vollmers J."/>
            <person name="Rivas-Marin E."/>
            <person name="Kohn T."/>
            <person name="Peeters S.H."/>
            <person name="Heuer A."/>
            <person name="Rast P."/>
            <person name="Oberbeckmann S."/>
            <person name="Bunk B."/>
            <person name="Jeske O."/>
            <person name="Meyerdierks A."/>
            <person name="Storesund J.E."/>
            <person name="Kallscheuer N."/>
            <person name="Luecker S."/>
            <person name="Lage O.M."/>
            <person name="Pohl T."/>
            <person name="Merkel B.J."/>
            <person name="Hornburger P."/>
            <person name="Mueller R.-W."/>
            <person name="Bruemmer F."/>
            <person name="Labrenz M."/>
            <person name="Spormann A.M."/>
            <person name="Op den Camp H."/>
            <person name="Overmann J."/>
            <person name="Amann R."/>
            <person name="Jetten M.S.M."/>
            <person name="Mascher T."/>
            <person name="Medema M.H."/>
            <person name="Devos D.P."/>
            <person name="Kaster A.-K."/>
            <person name="Ovreas L."/>
            <person name="Rohde M."/>
            <person name="Galperin M.Y."/>
            <person name="Jogler C."/>
        </authorList>
    </citation>
    <scope>NUCLEOTIDE SEQUENCE [LARGE SCALE GENOMIC DNA]</scope>
    <source>
        <strain evidence="3 4">TBK1r</strain>
    </source>
</reference>
<organism evidence="3 4">
    <name type="scientific">Stieleria magnilauensis</name>
    <dbReference type="NCBI Taxonomy" id="2527963"/>
    <lineage>
        <taxon>Bacteria</taxon>
        <taxon>Pseudomonadati</taxon>
        <taxon>Planctomycetota</taxon>
        <taxon>Planctomycetia</taxon>
        <taxon>Pirellulales</taxon>
        <taxon>Pirellulaceae</taxon>
        <taxon>Stieleria</taxon>
    </lineage>
</organism>
<feature type="chain" id="PRO_5046562387" description="Ice-binding protein C-terminal domain-containing protein" evidence="1">
    <location>
        <begin position="26"/>
        <end position="230"/>
    </location>
</feature>
<dbReference type="Proteomes" id="UP000318081">
    <property type="component" value="Chromosome"/>
</dbReference>
<proteinExistence type="predicted"/>
<evidence type="ECO:0000313" key="4">
    <source>
        <dbReference type="Proteomes" id="UP000318081"/>
    </source>
</evidence>
<evidence type="ECO:0000313" key="3">
    <source>
        <dbReference type="EMBL" id="QDV87370.1"/>
    </source>
</evidence>
<feature type="domain" description="Ice-binding protein C-terminal" evidence="2">
    <location>
        <begin position="195"/>
        <end position="217"/>
    </location>
</feature>
<protein>
    <recommendedName>
        <fullName evidence="2">Ice-binding protein C-terminal domain-containing protein</fullName>
    </recommendedName>
</protein>
<evidence type="ECO:0000259" key="2">
    <source>
        <dbReference type="Pfam" id="PF07589"/>
    </source>
</evidence>
<gene>
    <name evidence="3" type="ORF">TBK1r_64000</name>
</gene>
<name>A0ABX5Y2E6_9BACT</name>
<dbReference type="EMBL" id="CP036432">
    <property type="protein sequence ID" value="QDV87370.1"/>
    <property type="molecule type" value="Genomic_DNA"/>
</dbReference>
<keyword evidence="4" id="KW-1185">Reference proteome</keyword>
<sequence>MCSPATIVVSLILIASAIQSTPAEAGLITINTLETEYTAGQAFDFTVEMPDIISLFAYEISLHLTSNVGTAGVDYYFADASPASSNYLFAATTNFADTTVIDSPSLSRMTISDIDDVLGTDIVSGVNGQIANVQIMTAANFAGELEISVDLNGLFLDTLNLSDFSLSSVTEYDSIVNETLAADPTRISSAASTVVPEPSTAVIALIGLVGVALARRRGMARDVSPRQIRG</sequence>
<keyword evidence="1" id="KW-0732">Signal</keyword>